<protein>
    <submittedName>
        <fullName evidence="1">Uncharacterized protein</fullName>
    </submittedName>
</protein>
<dbReference type="Proteomes" id="UP001234297">
    <property type="component" value="Chromosome 2"/>
</dbReference>
<evidence type="ECO:0000313" key="1">
    <source>
        <dbReference type="EMBL" id="KAJ8645671.1"/>
    </source>
</evidence>
<gene>
    <name evidence="1" type="ORF">MRB53_007419</name>
</gene>
<accession>A0ACC2MIT6</accession>
<evidence type="ECO:0000313" key="2">
    <source>
        <dbReference type="Proteomes" id="UP001234297"/>
    </source>
</evidence>
<dbReference type="EMBL" id="CM056810">
    <property type="protein sequence ID" value="KAJ8645671.1"/>
    <property type="molecule type" value="Genomic_DNA"/>
</dbReference>
<comment type="caution">
    <text evidence="1">The sequence shown here is derived from an EMBL/GenBank/DDBJ whole genome shotgun (WGS) entry which is preliminary data.</text>
</comment>
<organism evidence="1 2">
    <name type="scientific">Persea americana</name>
    <name type="common">Avocado</name>
    <dbReference type="NCBI Taxonomy" id="3435"/>
    <lineage>
        <taxon>Eukaryota</taxon>
        <taxon>Viridiplantae</taxon>
        <taxon>Streptophyta</taxon>
        <taxon>Embryophyta</taxon>
        <taxon>Tracheophyta</taxon>
        <taxon>Spermatophyta</taxon>
        <taxon>Magnoliopsida</taxon>
        <taxon>Magnoliidae</taxon>
        <taxon>Laurales</taxon>
        <taxon>Lauraceae</taxon>
        <taxon>Persea</taxon>
    </lineage>
</organism>
<sequence>MFSISNSIRSRLASLLRPWTQGEPDIELELGFTRSLARARNLVLNASALDLLLLVGLKNRMSLKSARVGEICLVISPWGAPAFHFEVHGVDVIFAARDLEGCSHGLQESTDMKKKEMNQMLALLDPEGISLHETIGNISAITFSRNRLVTATTNIGLRHCWFKIYDIHLKLQLPVMDESIACFFRLKELHLESVLLDSSCLLKGLLGAFFMSQEKSSFVLNGSGLEIGLKGKDQVNCIASSADLLNRIRLRNLQLSDFDTHAPQIKFAFSPYDLPVLLMVFDVLSSKEVKGARNGRELWKIAARGVGCLIPHHRPPFCRIVSTVVLWLRHVRAYEKLLLLVGYSDERTFNQTAARMAHDKRFSSCVKHQWNVISDIEGELPVEAVARARQLARHTVALQFRRSSESMTDVHPKFWWKVLTPLSFLWKFIWCIFYSIMRFLFFLRTLMGHDIEDGQSLLSDTDDSYSKQSFSLNLEEISITLSPIRAVHRPIKEKSKSDIQVSDLNLLSFCMTMNSLCFDYIKDLNARCLSIAWGSFKIQSSSFSRVPLMRTNSGIEMHHSYSGPQLKMDTELEAILWSEPAPQFQISNDEPTKFKSESWILILENYLGKMWSDWGRNGKRFKGNDIQQLELPFLLCEIKSFIMDPYINAPDHGLWKCSLAVGKLTFNLDYLSIMSISLLLKQMQDICRLTATSGEPEVLSHTSNIIDDQTEMKLVNCCESYMSILKMTMLRLVPEKNIQIGAAIIGPTIRISMPGGVPGKHINSDGLDDCCFTIDVGNIEFSVWPTPVVVCGKPILDESEAKCLWLTDTHSLHSQKANSNGTCISHGCFTIGACLRCDGINALLEDLKENKQSQIFGPMSITVQSSSRREYWHSLTETLNASSMNFSGMATGATILCYVDELYTFFQVFQGLPVLSDAYINLDSTNEFYCQELIRKNMVSTNGAVNRNILASEEKCVVFILKSTKFRIEASLNLGSLDAILSKSRKICATENCEKASSASTSAACQDIVATQRACEVDGSNSSNMMPSYAVEVPDLVISSEASEVQSCGPSQELGQAQLMTSALKPASNSWFLLINIGLGAILLVERSMKNVLLEAHQTNKLTSSLSVGGESHLISCDIQGGLLLLDTTALAIFTQCFRAYLLCIMDILSISPRQSESIAATIVLGEGTTSPSDQLEDVQDAGSSVPPPGSHTATLEIKWKFQEVLTVRLSKFSLVLASADGSGGVWELMLGTDCHLKLELVDARRKFLFDLSRLTVVSQHLQRNYLDQTARDAPVPHFHSYSADAVSSQTGARHSTLPSLIAESKLPVQDDSPPVPTNGVLEDDYSKSHVVHQRNDILKHMTASLTVEKAVEGCEVGPLWLKNEWVGSGCISGFDLTIMVSEIQMFFALIAPLSAISSGKTSQDTEQKLGSRNQHENDISQYTNLDGAVVAIEDMHQHMYLAVESTDNMYHLGGAVHYSLVGVRALFRVRYCRQWRWKSPVSWFTLTSLHAKNDAGEPLRLNFRPGSAFVDISSTDDKGWSLWRMFPYRPESYEGDNDMESYYQLTGKSFYLVNQKSDCAVAFIDGLPEFVKKPGNPFKMKVFDKMSPTQGIVRQDVLNTYTNETYETNEQENITNVDNGMNSMPATEIPFVNVTIDKVTFTILYEIPDANEKFPLLRGTLDNFQFILQIASPKLRLISTMTAGIYYLDASRNLWRELLFPVEVCMFYRSRYMFQSEEVAQYGVPVCFYCRMGRVDLSLTQISLDILLFLAGKLDLAGPYAVKSSMIFANCCKVENRSGLSLLCHFDDNQDVRIAGKQSASIFLRRESLANQLPENSRLLSLQLVALGTFSTSPIHISLLDTRVLSWRTRVVSLQDSRTFPGPFVVVDISRKSEDGLSLIISPLLRIYNASGFSMELRFRRPQDVEAEYASIVLQNGDTIDDCMAVFDALNLSGGLKKALMSLSLGNFLLSFRPVADYFEKSGKPVSINWSEDLKGGKAVRLSGIFDKLNYRFKKAFGAESVKSSLSTVFCSLSVEGSHLTNLHFLIEAISRNVPVIRPPNTGDASETSTSPVALQEQREIFIFPTVQVSNLLQSEILVLLTECHPDLRAINSCDLTGKQATIPCGSSAYLYANPDIIYFTVTLTAFNSKCKPVNSGDWVKKLQKQKGDVHYLDIELDFGGGRYFASLRLSRGERGRLEAVVFSSYTLQNYSHLSLFCYASNRKALSRTEVDKYSSSLPPELGSVLPPKSSCSWLLKSNKVYFKCLEGKTSEALLDLDALSGFTEICLEVQEEAGVKHIEKLGVSLKPSLSKTVAPSQMVYIVPRYVISNESEVAIIVRQCYMEDDSGGTFDIDSQQKVALPIRTVAYKRKQISFFDHLLKKHRHTDVDSFIFIQFSLRENGWTWSGPVCIASLGHFFLKFKRSPVSLGHKSNSITEPENKLVRYAVAYIVEEDSSLVLHFQMPPNFTVPYRIENCLNDVSITYYQKESTEPEILGPGNSVEYVWDDFNLPHKLVVQITGMNLLRDINIDKVCAWKPFLKIRKTRGLPLHVSWDNKIGDRRRTKFDESPGLDMLKMGYEVYADGSTRVLRICEFIDNRKEDKMAQPRLKFQFRISYFAIHLLENAKQDVDWNESSIYSTIIVARLGNITLDSVFTSHHKCHVIKVQTLNVDEKWQGAPFAAMLRRNRLEDNDLNDSILHVVFILPSTKSNVKQVKYSSIVLQPIDLNIDEETLMRLVPFWRTSLSDSSKPSRQFYFRHFEIHPIKIVASFLPGSPNSSYSSAQETLRSLLHSVIKIPSVKNMVVELNGVLLTHAVVTARELLIKCAQHYSWYAVRAVYIAKGSPLLPPAFASIFDDSASSSLDVFFDPSSGLINLPGVTLGMFKFISKCIDTKGFSGTKRYLGDLGKTMKMAGSNLLFAAITEISDNVLKGAETSGFNGMVNGFHQGILKLAMEPSLLGAAVMEGGPDRKIKLDRSPGVDELYIEGYLQAMLDVIYKQEYLRVRVIEDQVILKNLPPNSSLINEIMEHVKSFLMSKALLQGKPSMSSSPLRHLQGESEWKIGPTVLTLCEHLFVSFSIRMLRKQANKLIAGTKWKGKSVAAEGAGSEIVLSSSQEKKQGKINLNRGVSKFLLSGVVAYIDGRLCRCIPNAIARRIVSGFLLSFLDTDSSE</sequence>
<name>A0ACC2MIT6_PERAE</name>
<reference evidence="1 2" key="1">
    <citation type="journal article" date="2022" name="Hortic Res">
        <title>A haplotype resolved chromosomal level avocado genome allows analysis of novel avocado genes.</title>
        <authorList>
            <person name="Nath O."/>
            <person name="Fletcher S.J."/>
            <person name="Hayward A."/>
            <person name="Shaw L.M."/>
            <person name="Masouleh A.K."/>
            <person name="Furtado A."/>
            <person name="Henry R.J."/>
            <person name="Mitter N."/>
        </authorList>
    </citation>
    <scope>NUCLEOTIDE SEQUENCE [LARGE SCALE GENOMIC DNA]</scope>
    <source>
        <strain evidence="2">cv. Hass</strain>
    </source>
</reference>
<keyword evidence="2" id="KW-1185">Reference proteome</keyword>
<proteinExistence type="predicted"/>